<organism evidence="1 2">
    <name type="scientific">Exidia glandulosa HHB12029</name>
    <dbReference type="NCBI Taxonomy" id="1314781"/>
    <lineage>
        <taxon>Eukaryota</taxon>
        <taxon>Fungi</taxon>
        <taxon>Dikarya</taxon>
        <taxon>Basidiomycota</taxon>
        <taxon>Agaricomycotina</taxon>
        <taxon>Agaricomycetes</taxon>
        <taxon>Auriculariales</taxon>
        <taxon>Exidiaceae</taxon>
        <taxon>Exidia</taxon>
    </lineage>
</organism>
<accession>A0A165MRZ5</accession>
<dbReference type="Proteomes" id="UP000077266">
    <property type="component" value="Unassembled WGS sequence"/>
</dbReference>
<dbReference type="AlphaFoldDB" id="A0A165MRZ5"/>
<dbReference type="InParanoid" id="A0A165MRZ5"/>
<gene>
    <name evidence="1" type="ORF">EXIGLDRAFT_724237</name>
</gene>
<reference evidence="1 2" key="1">
    <citation type="journal article" date="2016" name="Mol. Biol. Evol.">
        <title>Comparative Genomics of Early-Diverging Mushroom-Forming Fungi Provides Insights into the Origins of Lignocellulose Decay Capabilities.</title>
        <authorList>
            <person name="Nagy L.G."/>
            <person name="Riley R."/>
            <person name="Tritt A."/>
            <person name="Adam C."/>
            <person name="Daum C."/>
            <person name="Floudas D."/>
            <person name="Sun H."/>
            <person name="Yadav J.S."/>
            <person name="Pangilinan J."/>
            <person name="Larsson K.H."/>
            <person name="Matsuura K."/>
            <person name="Barry K."/>
            <person name="Labutti K."/>
            <person name="Kuo R."/>
            <person name="Ohm R.A."/>
            <person name="Bhattacharya S.S."/>
            <person name="Shirouzu T."/>
            <person name="Yoshinaga Y."/>
            <person name="Martin F.M."/>
            <person name="Grigoriev I.V."/>
            <person name="Hibbett D.S."/>
        </authorList>
    </citation>
    <scope>NUCLEOTIDE SEQUENCE [LARGE SCALE GENOMIC DNA]</scope>
    <source>
        <strain evidence="1 2">HHB12029</strain>
    </source>
</reference>
<keyword evidence="2" id="KW-1185">Reference proteome</keyword>
<protein>
    <submittedName>
        <fullName evidence="1">Uncharacterized protein</fullName>
    </submittedName>
</protein>
<name>A0A165MRZ5_EXIGL</name>
<proteinExistence type="predicted"/>
<dbReference type="EMBL" id="KV425907">
    <property type="protein sequence ID" value="KZV99670.1"/>
    <property type="molecule type" value="Genomic_DNA"/>
</dbReference>
<evidence type="ECO:0000313" key="2">
    <source>
        <dbReference type="Proteomes" id="UP000077266"/>
    </source>
</evidence>
<sequence>MPRVLEIPHELQLIIASYCDGAPTRAHLALMHPSWTSAAEDTLYTSIRIDNSDAFGSSDFLSFCYAVTHNERKAQRVRALRVANIGSRALADQLCIALERLSRLQFLHVPILGATALRRFTDFSQSRASLSHLWLMSTTSEMILDSWFRINRASQTQVQRARFREAILARATSNSSPLRVISLQADRSINPGDKLLRRIQALAPSLSVITSQGFNDIALWPCLYTKQPRRETYFNDCLDALRRAQIPLSAPLELDECRTLELHITSSQFSDLRDLLTSTTAILHDLRRIEIIFEFSLRGRSQADLTDTRLICPAVQPATGVLEEFSIRFGFGVRHDSPDRATLVQTAQTLVDEGCTALQRFQVGSGVVSRSRDEGGEFGSWV</sequence>
<evidence type="ECO:0000313" key="1">
    <source>
        <dbReference type="EMBL" id="KZV99670.1"/>
    </source>
</evidence>